<feature type="compositionally biased region" description="Low complexity" evidence="1">
    <location>
        <begin position="486"/>
        <end position="496"/>
    </location>
</feature>
<accession>A0A6P4EAN3</accession>
<name>A0A6P4EAN3_DRORH</name>
<dbReference type="RefSeq" id="XP_016972223.2">
    <property type="nucleotide sequence ID" value="XM_017116734.2"/>
</dbReference>
<feature type="region of interest" description="Disordered" evidence="1">
    <location>
        <begin position="179"/>
        <end position="210"/>
    </location>
</feature>
<dbReference type="OrthoDB" id="7970201at2759"/>
<evidence type="ECO:0000313" key="2">
    <source>
        <dbReference type="RefSeq" id="XP_016972223.1"/>
    </source>
</evidence>
<protein>
    <submittedName>
        <fullName evidence="2">Uncharacterized protein LOC108039661</fullName>
    </submittedName>
</protein>
<dbReference type="RefSeq" id="XP_016972223.1">
    <property type="nucleotide sequence ID" value="XM_017116734.1"/>
</dbReference>
<feature type="region of interest" description="Disordered" evidence="1">
    <location>
        <begin position="407"/>
        <end position="501"/>
    </location>
</feature>
<sequence>MCEVRNLIDLTEWDEPNKEAFEETDDVVVAAKFQGPYDPFDLMEKEASIKGMTLKTQITEKVSSAERQYPDLNNESPPVCMQTDAASGENSQKRRSNSSFQKQLLKLNASRSVANTPPHNRSKACFEKAILNDDLQMLAAESPLKLIKDDDVLSSSLSFEEDLKMLRIPILDALNNGELKSSADEKTPVTEIDAEPHESSEPEVDQSPTKDLSQLLKQLKILAHEHVQRTKWHLFDTAIESIAAVIFGPSDACVEARKADSALQSPYSYTRQGTFDLELQGSKTKRSFETVQLPEEEIGCPSVTPSSNDQNFPDVMVCSAATFDADSRLDPFENDLNPVPPMISFSPVTRNEPYMTELVDERLALQINELLERHKLSKTAIGDHEPQGVDPRTVILLVNPSSYGSQHASSSSCIAKPNPMPLKDFNDAGSMRRRSSSLSIQDKSKLPREVLKSDRQVENLPPPKEAKSTATVGPINGAASFRKKSNSFSTPSNPSTKAYESRRTLLSSRLKTTSITESVAKSNGTMKATKPIKPVVPIMKVTATNESTYLNPVHPRVPETPISSRTKPAQKISCTSTPLPQMRCQQRKSLKPLGMAAGSSLSNASYSTPSFRGPSFSKKTGSG</sequence>
<gene>
    <name evidence="2" type="primary">LOC108039661</name>
</gene>
<organism evidence="2">
    <name type="scientific">Drosophila rhopaloa</name>
    <name type="common">Fruit fly</name>
    <dbReference type="NCBI Taxonomy" id="1041015"/>
    <lineage>
        <taxon>Eukaryota</taxon>
        <taxon>Metazoa</taxon>
        <taxon>Ecdysozoa</taxon>
        <taxon>Arthropoda</taxon>
        <taxon>Hexapoda</taxon>
        <taxon>Insecta</taxon>
        <taxon>Pterygota</taxon>
        <taxon>Neoptera</taxon>
        <taxon>Endopterygota</taxon>
        <taxon>Diptera</taxon>
        <taxon>Brachycera</taxon>
        <taxon>Muscomorpha</taxon>
        <taxon>Ephydroidea</taxon>
        <taxon>Drosophilidae</taxon>
        <taxon>Drosophila</taxon>
        <taxon>Sophophora</taxon>
    </lineage>
</organism>
<dbReference type="GeneID" id="108039661"/>
<evidence type="ECO:0000256" key="1">
    <source>
        <dbReference type="SAM" id="MobiDB-lite"/>
    </source>
</evidence>
<feature type="compositionally biased region" description="Basic and acidic residues" evidence="1">
    <location>
        <begin position="181"/>
        <end position="200"/>
    </location>
</feature>
<proteinExistence type="predicted"/>
<feature type="compositionally biased region" description="Polar residues" evidence="1">
    <location>
        <begin position="599"/>
        <end position="610"/>
    </location>
</feature>
<reference evidence="2" key="1">
    <citation type="submission" date="2025-08" db="UniProtKB">
        <authorList>
            <consortium name="RefSeq"/>
        </authorList>
    </citation>
    <scope>IDENTIFICATION</scope>
</reference>
<feature type="compositionally biased region" description="Basic and acidic residues" evidence="1">
    <location>
        <begin position="442"/>
        <end position="457"/>
    </location>
</feature>
<feature type="compositionally biased region" description="Polar residues" evidence="1">
    <location>
        <begin position="561"/>
        <end position="579"/>
    </location>
</feature>
<feature type="region of interest" description="Disordered" evidence="1">
    <location>
        <begin position="552"/>
        <end position="623"/>
    </location>
</feature>
<dbReference type="AlphaFoldDB" id="A0A6P4EAN3"/>